<dbReference type="PANTHER" id="PTHR33877">
    <property type="entry name" value="SLL1193 PROTEIN"/>
    <property type="match status" value="1"/>
</dbReference>
<dbReference type="RefSeq" id="YP_009367576.1">
    <property type="nucleotide sequence ID" value="NC_034711.1"/>
</dbReference>
<dbReference type="GeneID" id="32890126"/>
<dbReference type="InterPro" id="IPR025938">
    <property type="entry name" value="RRXRR_dom"/>
</dbReference>
<dbReference type="InterPro" id="IPR029471">
    <property type="entry name" value="HNH_5"/>
</dbReference>
<keyword evidence="2" id="KW-0540">Nuclease</keyword>
<dbReference type="InterPro" id="IPR052892">
    <property type="entry name" value="NA-targeting_endonuclease"/>
</dbReference>
<dbReference type="Gene3D" id="1.10.30.50">
    <property type="match status" value="1"/>
</dbReference>
<proteinExistence type="predicted"/>
<keyword evidence="2" id="KW-0255">Endonuclease</keyword>
<gene>
    <name evidence="2" type="primary">orf437</name>
</gene>
<dbReference type="InterPro" id="IPR003615">
    <property type="entry name" value="HNH_nuc"/>
</dbReference>
<dbReference type="SMART" id="SM00507">
    <property type="entry name" value="HNHc"/>
    <property type="match status" value="1"/>
</dbReference>
<dbReference type="CDD" id="cd00085">
    <property type="entry name" value="HNHc"/>
    <property type="match status" value="1"/>
</dbReference>
<keyword evidence="2" id="KW-0934">Plastid</keyword>
<organism evidence="2">
    <name type="scientific">Pseudocharacium americanum</name>
    <dbReference type="NCBI Taxonomy" id="231080"/>
    <lineage>
        <taxon>Eukaryota</taxon>
        <taxon>Viridiplantae</taxon>
        <taxon>Chlorophyta</taxon>
        <taxon>core chlorophytes</taxon>
        <taxon>Ulvophyceae</taxon>
        <taxon>Ignatiales</taxon>
        <taxon>Ignatiaceae</taxon>
        <taxon>Pseudocharacium</taxon>
    </lineage>
</organism>
<dbReference type="Pfam" id="PF14239">
    <property type="entry name" value="RRXRR"/>
    <property type="match status" value="1"/>
</dbReference>
<evidence type="ECO:0000313" key="2">
    <source>
        <dbReference type="EMBL" id="ARK14632.1"/>
    </source>
</evidence>
<keyword evidence="2" id="KW-0150">Chloroplast</keyword>
<accession>A0A1W6EGV0</accession>
<dbReference type="GO" id="GO:0004519">
    <property type="term" value="F:endonuclease activity"/>
    <property type="evidence" value="ECO:0007669"/>
    <property type="project" value="UniProtKB-KW"/>
</dbReference>
<reference evidence="2" key="1">
    <citation type="journal article" date="2017" name="Sci. Rep.">
        <title>Divergent copies of the large inverted repeat in the chloroplast genomes of ulvophycean green algae.</title>
        <authorList>
            <person name="Turmel M."/>
            <person name="Otis C."/>
            <person name="Lemieux C."/>
        </authorList>
    </citation>
    <scope>NUCLEOTIDE SEQUENCE</scope>
</reference>
<feature type="domain" description="HNH nuclease" evidence="1">
    <location>
        <begin position="186"/>
        <end position="237"/>
    </location>
</feature>
<dbReference type="Pfam" id="PF14279">
    <property type="entry name" value="HNH_5"/>
    <property type="match status" value="1"/>
</dbReference>
<name>A0A1W6EGV0_9CHLO</name>
<dbReference type="InterPro" id="IPR047693">
    <property type="entry name" value="RNA-guided_IscB-like"/>
</dbReference>
<evidence type="ECO:0000259" key="1">
    <source>
        <dbReference type="SMART" id="SM00507"/>
    </source>
</evidence>
<dbReference type="EMBL" id="KY407658">
    <property type="protein sequence ID" value="ARK14632.1"/>
    <property type="molecule type" value="Genomic_DNA"/>
</dbReference>
<dbReference type="AlphaFoldDB" id="A0A1W6EGV0"/>
<protein>
    <submittedName>
        <fullName evidence="2">Putative HNH endonuclease</fullName>
    </submittedName>
</protein>
<geneLocation type="chloroplast" evidence="2"/>
<dbReference type="SMR" id="A0A1W6EGV0"/>
<sequence length="437" mass="50019">MNTILVLSSIKIPLMPSHPARARQLIQSGKAKVYRHNPFTIILTERNQGNIQPIECKIDPGSQTTGMALVVQGKKQTKALLGIHLKHRGKHITQALKKRSVSRKFRRSRKTRYRPPRFLNRTRPIGWLPPSINSRLNNITNWVRKLKVWAPLSSIEVENVKFDIQKLQNPEIQGIEYQQGTLMGYEVREYILEKFHKTCAYCGQTKGRLEIDHIIPKSKGGSNRMSNLTLACQRCNQKKGNQSLTEFVKNKQKLEKIKAQCRTSFKDAAIVNSMRKALVSTLKKFHLPVYCWSSGLTKYNRVRQNYEKHHWIDAACVGNSGSNVCLPRNSSVLTITAMGRGNRKKCQMNKYGFPKSKPKQAKRVHGLDTGDWVKIRALSPEQNANRNEKNQITRPVYGRVTVRATGNFAVTPKNGKQVSIMYKYCFLLQKNDGYNYT</sequence>
<keyword evidence="2" id="KW-0378">Hydrolase</keyword>
<dbReference type="NCBIfam" id="NF040563">
    <property type="entry name" value="guided_IscB"/>
    <property type="match status" value="1"/>
</dbReference>
<dbReference type="PANTHER" id="PTHR33877:SF2">
    <property type="entry name" value="OS07G0170200 PROTEIN"/>
    <property type="match status" value="1"/>
</dbReference>